<proteinExistence type="predicted"/>
<protein>
    <submittedName>
        <fullName evidence="1">Uncharacterized protein</fullName>
    </submittedName>
</protein>
<accession>A0A1W6SPJ1</accession>
<reference evidence="1 2" key="1">
    <citation type="journal article" date="2015" name="Int. J. Syst. Evol. Microbiol.">
        <title>Nitrosospira lacus sp. nov., a psychrotolerant, ammonia-oxidizing bacterium from sandy lake sediment.</title>
        <authorList>
            <person name="Urakawa H."/>
            <person name="Garcia J.C."/>
            <person name="Nielsen J.L."/>
            <person name="Le V.Q."/>
            <person name="Kozlowski J.A."/>
            <person name="Stein L.Y."/>
            <person name="Lim C.K."/>
            <person name="Pommerening-Roser A."/>
            <person name="Martens-Habbena W."/>
            <person name="Stahl D.A."/>
            <person name="Klotz M.G."/>
        </authorList>
    </citation>
    <scope>NUCLEOTIDE SEQUENCE [LARGE SCALE GENOMIC DNA]</scope>
    <source>
        <strain evidence="1 2">APG3</strain>
    </source>
</reference>
<keyword evidence="2" id="KW-1185">Reference proteome</keyword>
<evidence type="ECO:0000313" key="2">
    <source>
        <dbReference type="Proteomes" id="UP000012179"/>
    </source>
</evidence>
<name>A0A1W6SPJ1_9PROT</name>
<dbReference type="KEGG" id="nlc:EBAPG3_008015"/>
<dbReference type="EMBL" id="CP021106">
    <property type="protein sequence ID" value="ARO87719.1"/>
    <property type="molecule type" value="Genomic_DNA"/>
</dbReference>
<dbReference type="Proteomes" id="UP000012179">
    <property type="component" value="Chromosome"/>
</dbReference>
<organism evidence="1 2">
    <name type="scientific">Nitrosospira lacus</name>
    <dbReference type="NCBI Taxonomy" id="1288494"/>
    <lineage>
        <taxon>Bacteria</taxon>
        <taxon>Pseudomonadati</taxon>
        <taxon>Pseudomonadota</taxon>
        <taxon>Betaproteobacteria</taxon>
        <taxon>Nitrosomonadales</taxon>
        <taxon>Nitrosomonadaceae</taxon>
        <taxon>Nitrosospira</taxon>
    </lineage>
</organism>
<evidence type="ECO:0000313" key="1">
    <source>
        <dbReference type="EMBL" id="ARO87719.1"/>
    </source>
</evidence>
<dbReference type="eggNOG" id="COG4644">
    <property type="taxonomic scope" value="Bacteria"/>
</dbReference>
<dbReference type="AlphaFoldDB" id="A0A1W6SPJ1"/>
<sequence>MAPVIRKRLDELLLPDKHESDGSSLDDKSNSAPAVLLKLRGNPGRPSLASMQEELAKRDLIWRMDLPDNLFDHASSRDLERCRRRVAVEAPHELRIFFLYVRLL</sequence>
<gene>
    <name evidence="1" type="ORF">EBAPG3_008015</name>
</gene>